<protein>
    <submittedName>
        <fullName evidence="1">Uncharacterized protein</fullName>
    </submittedName>
</protein>
<gene>
    <name evidence="1" type="ORF">OMP40_00590</name>
</gene>
<name>A0A9X4KNX2_9BACL</name>
<evidence type="ECO:0000313" key="2">
    <source>
        <dbReference type="Proteomes" id="UP001153404"/>
    </source>
</evidence>
<dbReference type="RefSeq" id="WP_277528295.1">
    <property type="nucleotide sequence ID" value="NZ_JAPDIA010000001.1"/>
</dbReference>
<dbReference type="EMBL" id="JAPDIA010000001">
    <property type="protein sequence ID" value="MDG0808070.1"/>
    <property type="molecule type" value="Genomic_DNA"/>
</dbReference>
<accession>A0A9X4KNX2</accession>
<reference evidence="1" key="1">
    <citation type="submission" date="2022-10" db="EMBL/GenBank/DDBJ databases">
        <title>Comparative genomic analysis of Cohnella hashimotonis sp. nov., isolated from the International Space Station.</title>
        <authorList>
            <person name="Simpson A."/>
            <person name="Venkateswaran K."/>
        </authorList>
    </citation>
    <scope>NUCLEOTIDE SEQUENCE</scope>
    <source>
        <strain evidence="1">DSM 28161</strain>
    </source>
</reference>
<sequence>MKLVEPIFDILNDQVEIFENHWKLRSTAYDFLREEDIQDILRYTKQKLIELQNYLNAVKEKKTKDRLQFYKEHVELLLRYHQNKFDSYPGTYMYLYSELILGAQRYQNIKDELRRLDSDTEEVGSIT</sequence>
<comment type="caution">
    <text evidence="1">The sequence shown here is derived from an EMBL/GenBank/DDBJ whole genome shotgun (WGS) entry which is preliminary data.</text>
</comment>
<evidence type="ECO:0000313" key="1">
    <source>
        <dbReference type="EMBL" id="MDG0808070.1"/>
    </source>
</evidence>
<dbReference type="Proteomes" id="UP001153404">
    <property type="component" value="Unassembled WGS sequence"/>
</dbReference>
<keyword evidence="2" id="KW-1185">Reference proteome</keyword>
<proteinExistence type="predicted"/>
<organism evidence="1 2">
    <name type="scientific">Cohnella rhizosphaerae</name>
    <dbReference type="NCBI Taxonomy" id="1457232"/>
    <lineage>
        <taxon>Bacteria</taxon>
        <taxon>Bacillati</taxon>
        <taxon>Bacillota</taxon>
        <taxon>Bacilli</taxon>
        <taxon>Bacillales</taxon>
        <taxon>Paenibacillaceae</taxon>
        <taxon>Cohnella</taxon>
    </lineage>
</organism>
<dbReference type="AlphaFoldDB" id="A0A9X4KNX2"/>